<feature type="chain" id="PRO_5039062660" evidence="10">
    <location>
        <begin position="34"/>
        <end position="1080"/>
    </location>
</feature>
<dbReference type="SUPFAM" id="SSF56935">
    <property type="entry name" value="Porins"/>
    <property type="match status" value="1"/>
</dbReference>
<keyword evidence="5 9" id="KW-0798">TonB box</keyword>
<evidence type="ECO:0000256" key="3">
    <source>
        <dbReference type="ARBA" id="ARBA00022452"/>
    </source>
</evidence>
<sequence length="1080" mass="120203">MKLINLMPVKRKKIISRMLIMGALSASSLLAYAQHQQVILSGNNLTLKEAFEQIERQTNLFIDYNVRDVNDSRIIQKLPARNEVQAVLKELLEGTDCIVRFSDGHIIITRSESSTDKTQKKVTGTVSDENGEPIIGANVVEKGTTNGTITDMDGRFTLDVTEGTTLQVSYIGYKEREIKAGNRPTLSVVLAEDTENLDEVVVIGYGTMKKRDLTGAVSSVKSDALMELPTNNISQALQGRVPGVQIQQNSGEPGGNMQIRIRGANSISGDNEPLWIINGFPGDQTMLNSSDIESIEVLKDASATAIYGSRGANGVILVTTKQAREGRVSVDYEGSYSVQTVRKRLDLMNATEYADYYNTFWKNTQGENYFTDSEIASFGEGTDWQDLIFQPAEVQDHSLTVSGGSDKTQFSVGTSYFNQEGLIKKNKYQRIVVRASLNHNLNDKFSISYNSILSRTNQHTTNPNSILLAALSATPTVGPYTDDGEYQLLTGIYPFSPDNLINPIAYFNEVTNRSVNNKVMANIAVTYKPIKDLSIKISGNVSNTDYRNNGYTGVNYPNSTGSASLNSANYLTVNSDNIVTYNKTFNKDHTLTATGAFTYERYTAETMGVSGSGFLSDAAGPFNISSATTFGVPSSSYTDWTLLSWLGRFNYGYKDKYLVTVSFRADGSSRYSEGNKWGFFPSGAFAWRFSEEGFMKDLTFLSNAKLRIGWGQTGSTAISPYYTLNMLSSGKVSFDDALYTYYAPGTRLPSDLKWETTSQTDIGLDLGFWDNRIRFTADFYLKNTRDLLNTVQLPSSLGYTTTVRNVGKVRNKGFEFQVDANLFDGEFKWDVTANLSLNRNKVIKLQNGQDIPGSTYNLNVANDYINILREGYPMSIFYGYQVAGFDDEGHFTYRDNNNDGSITEADKTIIGDPNPDFIYGLSSNMSWKNFEFSFFLQGSQGNDIYSFSMITQNYKTYIGYNALKEVYYNHWTPENPGAKYPVVDNVISTKMADNFVYNGSYLRLKNIKLAYNVPVDKLGIDWLKRGQIYVSGQNLLTVTKYPWWDPEVNSKGGSSSINQGIDDYSYPTAKGFTVGVKLTF</sequence>
<keyword evidence="6 8" id="KW-0472">Membrane</keyword>
<dbReference type="Gene3D" id="2.40.170.20">
    <property type="entry name" value="TonB-dependent receptor, beta-barrel domain"/>
    <property type="match status" value="1"/>
</dbReference>
<keyword evidence="13" id="KW-0675">Receptor</keyword>
<dbReference type="InterPro" id="IPR036942">
    <property type="entry name" value="Beta-barrel_TonB_sf"/>
</dbReference>
<dbReference type="InterPro" id="IPR008969">
    <property type="entry name" value="CarboxyPept-like_regulatory"/>
</dbReference>
<name>A0A9D2BP99_9BACT</name>
<evidence type="ECO:0000256" key="10">
    <source>
        <dbReference type="SAM" id="SignalP"/>
    </source>
</evidence>
<dbReference type="InterPro" id="IPR037066">
    <property type="entry name" value="Plug_dom_sf"/>
</dbReference>
<dbReference type="FunFam" id="2.170.130.10:FF:000008">
    <property type="entry name" value="SusC/RagA family TonB-linked outer membrane protein"/>
    <property type="match status" value="1"/>
</dbReference>
<dbReference type="Gene3D" id="2.170.130.10">
    <property type="entry name" value="TonB-dependent receptor, plug domain"/>
    <property type="match status" value="1"/>
</dbReference>
<feature type="domain" description="TonB-dependent receptor plug" evidence="12">
    <location>
        <begin position="209"/>
        <end position="315"/>
    </location>
</feature>
<dbReference type="Proteomes" id="UP000823847">
    <property type="component" value="Unassembled WGS sequence"/>
</dbReference>
<gene>
    <name evidence="13" type="ORF">H9848_05910</name>
</gene>
<dbReference type="AlphaFoldDB" id="A0A9D2BP99"/>
<dbReference type="InterPro" id="IPR023997">
    <property type="entry name" value="TonB-dep_OMP_SusC/RagA_CS"/>
</dbReference>
<keyword evidence="4 8" id="KW-0812">Transmembrane</keyword>
<evidence type="ECO:0000256" key="2">
    <source>
        <dbReference type="ARBA" id="ARBA00022448"/>
    </source>
</evidence>
<evidence type="ECO:0000256" key="4">
    <source>
        <dbReference type="ARBA" id="ARBA00022692"/>
    </source>
</evidence>
<comment type="similarity">
    <text evidence="8 9">Belongs to the TonB-dependent receptor family.</text>
</comment>
<proteinExistence type="inferred from homology"/>
<dbReference type="Pfam" id="PF13715">
    <property type="entry name" value="CarbopepD_reg_2"/>
    <property type="match status" value="1"/>
</dbReference>
<organism evidence="13 14">
    <name type="scientific">Candidatus Parabacteroides intestinigallinarum</name>
    <dbReference type="NCBI Taxonomy" id="2838722"/>
    <lineage>
        <taxon>Bacteria</taxon>
        <taxon>Pseudomonadati</taxon>
        <taxon>Bacteroidota</taxon>
        <taxon>Bacteroidia</taxon>
        <taxon>Bacteroidales</taxon>
        <taxon>Tannerellaceae</taxon>
        <taxon>Parabacteroides</taxon>
    </lineage>
</organism>
<reference evidence="13" key="1">
    <citation type="journal article" date="2021" name="PeerJ">
        <title>Extensive microbial diversity within the chicken gut microbiome revealed by metagenomics and culture.</title>
        <authorList>
            <person name="Gilroy R."/>
            <person name="Ravi A."/>
            <person name="Getino M."/>
            <person name="Pursley I."/>
            <person name="Horton D.L."/>
            <person name="Alikhan N.F."/>
            <person name="Baker D."/>
            <person name="Gharbi K."/>
            <person name="Hall N."/>
            <person name="Watson M."/>
            <person name="Adriaenssens E.M."/>
            <person name="Foster-Nyarko E."/>
            <person name="Jarju S."/>
            <person name="Secka A."/>
            <person name="Antonio M."/>
            <person name="Oren A."/>
            <person name="Chaudhuri R.R."/>
            <person name="La Ragione R."/>
            <person name="Hildebrand F."/>
            <person name="Pallen M.J."/>
        </authorList>
    </citation>
    <scope>NUCLEOTIDE SEQUENCE</scope>
    <source>
        <strain evidence="13">ChiHecec2B26-12326</strain>
    </source>
</reference>
<keyword evidence="7 8" id="KW-0998">Cell outer membrane</keyword>
<dbReference type="EMBL" id="DXEN01000041">
    <property type="protein sequence ID" value="HIX86124.1"/>
    <property type="molecule type" value="Genomic_DNA"/>
</dbReference>
<reference evidence="13" key="2">
    <citation type="submission" date="2021-04" db="EMBL/GenBank/DDBJ databases">
        <authorList>
            <person name="Gilroy R."/>
        </authorList>
    </citation>
    <scope>NUCLEOTIDE SEQUENCE</scope>
    <source>
        <strain evidence="13">ChiHecec2B26-12326</strain>
    </source>
</reference>
<evidence type="ECO:0000259" key="12">
    <source>
        <dbReference type="Pfam" id="PF07715"/>
    </source>
</evidence>
<dbReference type="Pfam" id="PF00593">
    <property type="entry name" value="TonB_dep_Rec_b-barrel"/>
    <property type="match status" value="1"/>
</dbReference>
<protein>
    <submittedName>
        <fullName evidence="13">TonB-dependent receptor</fullName>
    </submittedName>
</protein>
<feature type="signal peptide" evidence="10">
    <location>
        <begin position="1"/>
        <end position="33"/>
    </location>
</feature>
<dbReference type="NCBIfam" id="TIGR04056">
    <property type="entry name" value="OMP_RagA_SusC"/>
    <property type="match status" value="1"/>
</dbReference>
<evidence type="ECO:0000256" key="8">
    <source>
        <dbReference type="PROSITE-ProRule" id="PRU01360"/>
    </source>
</evidence>
<dbReference type="PROSITE" id="PS52016">
    <property type="entry name" value="TONB_DEPENDENT_REC_3"/>
    <property type="match status" value="1"/>
</dbReference>
<feature type="domain" description="TonB-dependent receptor-like beta-barrel" evidence="11">
    <location>
        <begin position="480"/>
        <end position="921"/>
    </location>
</feature>
<evidence type="ECO:0000313" key="13">
    <source>
        <dbReference type="EMBL" id="HIX86124.1"/>
    </source>
</evidence>
<dbReference type="GO" id="GO:0009279">
    <property type="term" value="C:cell outer membrane"/>
    <property type="evidence" value="ECO:0007669"/>
    <property type="project" value="UniProtKB-SubCell"/>
</dbReference>
<dbReference type="InterPro" id="IPR039426">
    <property type="entry name" value="TonB-dep_rcpt-like"/>
</dbReference>
<dbReference type="InterPro" id="IPR012910">
    <property type="entry name" value="Plug_dom"/>
</dbReference>
<evidence type="ECO:0000256" key="7">
    <source>
        <dbReference type="ARBA" id="ARBA00023237"/>
    </source>
</evidence>
<keyword evidence="2 8" id="KW-0813">Transport</keyword>
<comment type="caution">
    <text evidence="13">The sequence shown here is derived from an EMBL/GenBank/DDBJ whole genome shotgun (WGS) entry which is preliminary data.</text>
</comment>
<keyword evidence="3 8" id="KW-1134">Transmembrane beta strand</keyword>
<dbReference type="NCBIfam" id="TIGR04057">
    <property type="entry name" value="SusC_RagA_signa"/>
    <property type="match status" value="1"/>
</dbReference>
<evidence type="ECO:0000313" key="14">
    <source>
        <dbReference type="Proteomes" id="UP000823847"/>
    </source>
</evidence>
<evidence type="ECO:0000259" key="11">
    <source>
        <dbReference type="Pfam" id="PF00593"/>
    </source>
</evidence>
<evidence type="ECO:0000256" key="5">
    <source>
        <dbReference type="ARBA" id="ARBA00023077"/>
    </source>
</evidence>
<keyword evidence="10" id="KW-0732">Signal</keyword>
<dbReference type="InterPro" id="IPR023996">
    <property type="entry name" value="TonB-dep_OMP_SusC/RagA"/>
</dbReference>
<accession>A0A9D2BP99</accession>
<dbReference type="FunFam" id="2.60.40.1120:FF:000003">
    <property type="entry name" value="Outer membrane protein Omp121"/>
    <property type="match status" value="1"/>
</dbReference>
<dbReference type="SUPFAM" id="SSF49464">
    <property type="entry name" value="Carboxypeptidase regulatory domain-like"/>
    <property type="match status" value="1"/>
</dbReference>
<comment type="subcellular location">
    <subcellularLocation>
        <location evidence="1 8">Cell outer membrane</location>
        <topology evidence="1 8">Multi-pass membrane protein</topology>
    </subcellularLocation>
</comment>
<dbReference type="Gene3D" id="2.60.40.1120">
    <property type="entry name" value="Carboxypeptidase-like, regulatory domain"/>
    <property type="match status" value="1"/>
</dbReference>
<evidence type="ECO:0000256" key="1">
    <source>
        <dbReference type="ARBA" id="ARBA00004571"/>
    </source>
</evidence>
<evidence type="ECO:0000256" key="6">
    <source>
        <dbReference type="ARBA" id="ARBA00023136"/>
    </source>
</evidence>
<evidence type="ECO:0000256" key="9">
    <source>
        <dbReference type="RuleBase" id="RU003357"/>
    </source>
</evidence>
<dbReference type="Pfam" id="PF07715">
    <property type="entry name" value="Plug"/>
    <property type="match status" value="1"/>
</dbReference>
<dbReference type="InterPro" id="IPR000531">
    <property type="entry name" value="Beta-barrel_TonB"/>
</dbReference>